<dbReference type="AlphaFoldDB" id="A0A4R5DAZ5"/>
<dbReference type="InterPro" id="IPR010982">
    <property type="entry name" value="Lambda_DNA-bd_dom_sf"/>
</dbReference>
<feature type="domain" description="HTH cro/C1-type" evidence="2">
    <location>
        <begin position="12"/>
        <end position="66"/>
    </location>
</feature>
<dbReference type="Pfam" id="PF06114">
    <property type="entry name" value="Peptidase_M78"/>
    <property type="match status" value="1"/>
</dbReference>
<dbReference type="InterPro" id="IPR001387">
    <property type="entry name" value="Cro/C1-type_HTH"/>
</dbReference>
<dbReference type="SUPFAM" id="SSF47413">
    <property type="entry name" value="lambda repressor-like DNA-binding domains"/>
    <property type="match status" value="1"/>
</dbReference>
<dbReference type="PANTHER" id="PTHR43236:SF1">
    <property type="entry name" value="BLL7220 PROTEIN"/>
    <property type="match status" value="1"/>
</dbReference>
<evidence type="ECO:0000259" key="2">
    <source>
        <dbReference type="PROSITE" id="PS50943"/>
    </source>
</evidence>
<dbReference type="PROSITE" id="PS50943">
    <property type="entry name" value="HTH_CROC1"/>
    <property type="match status" value="1"/>
</dbReference>
<dbReference type="EMBL" id="SMFL01000024">
    <property type="protein sequence ID" value="TDE08654.1"/>
    <property type="molecule type" value="Genomic_DNA"/>
</dbReference>
<dbReference type="Gene3D" id="1.10.10.2910">
    <property type="match status" value="1"/>
</dbReference>
<keyword evidence="4" id="KW-1185">Reference proteome</keyword>
<evidence type="ECO:0000313" key="4">
    <source>
        <dbReference type="Proteomes" id="UP000294850"/>
    </source>
</evidence>
<dbReference type="Pfam" id="PF01381">
    <property type="entry name" value="HTH_3"/>
    <property type="match status" value="1"/>
</dbReference>
<dbReference type="GO" id="GO:0003677">
    <property type="term" value="F:DNA binding"/>
    <property type="evidence" value="ECO:0007669"/>
    <property type="project" value="InterPro"/>
</dbReference>
<dbReference type="PANTHER" id="PTHR43236">
    <property type="entry name" value="ANTITOXIN HIGA1"/>
    <property type="match status" value="1"/>
</dbReference>
<dbReference type="SMART" id="SM00530">
    <property type="entry name" value="HTH_XRE"/>
    <property type="match status" value="1"/>
</dbReference>
<dbReference type="CDD" id="cd00093">
    <property type="entry name" value="HTH_XRE"/>
    <property type="match status" value="1"/>
</dbReference>
<evidence type="ECO:0000313" key="3">
    <source>
        <dbReference type="EMBL" id="TDE08654.1"/>
    </source>
</evidence>
<dbReference type="InterPro" id="IPR010359">
    <property type="entry name" value="IrrE_HExxH"/>
</dbReference>
<sequence length="360" mass="41404">MTIKRVPNGSMVEMARVSRGYSQKELAEKLNIDQGRISKIEQGLIGIKDDMLNTIASQLDYPSSFFYEDINTLPASLVYYRKRKAINNFEIARITSNLFIKKFRVKKLLESLDLPSQIFYRDNEEISPTDVARMVRIQWKIPNGRINNLVNILEAAGVLIFLIDNDDDKFDGQVLPDESNLPIICINKNLSPDRERYTLAHELGHLIMHSTAPTFDVELAEKEANEFASELLMPADDIINHLFGGLTINKLADLKSYWKTSFASLIRRAHDLGVINKSRYTSLYVQISQLGYRKHEPGCGITFEMPKLIKSMVKLHLNELEYTREELMEILKMNKSDLQDLFDLYNVEETPPPAFKILRN</sequence>
<dbReference type="Gene3D" id="1.10.260.40">
    <property type="entry name" value="lambda repressor-like DNA-binding domains"/>
    <property type="match status" value="1"/>
</dbReference>
<protein>
    <submittedName>
        <fullName evidence="3">ImmA/IrrE family metallo-endopeptidase</fullName>
    </submittedName>
</protein>
<dbReference type="OrthoDB" id="9794834at2"/>
<dbReference type="InterPro" id="IPR052345">
    <property type="entry name" value="Rad_response_metalloprotease"/>
</dbReference>
<dbReference type="RefSeq" id="WP_131962614.1">
    <property type="nucleotide sequence ID" value="NZ_SMFL01000024.1"/>
</dbReference>
<comment type="caution">
    <text evidence="3">The sequence shown here is derived from an EMBL/GenBank/DDBJ whole genome shotgun (WGS) entry which is preliminary data.</text>
</comment>
<reference evidence="3 4" key="1">
    <citation type="submission" date="2019-03" db="EMBL/GenBank/DDBJ databases">
        <title>Dyadobacter AR-3-6 sp. nov., isolated from arctic soil.</title>
        <authorList>
            <person name="Chaudhary D.K."/>
        </authorList>
    </citation>
    <scope>NUCLEOTIDE SEQUENCE [LARGE SCALE GENOMIC DNA]</scope>
    <source>
        <strain evidence="3 4">AR-3-6</strain>
    </source>
</reference>
<organism evidence="3 4">
    <name type="scientific">Dyadobacter psychrotolerans</name>
    <dbReference type="NCBI Taxonomy" id="2541721"/>
    <lineage>
        <taxon>Bacteria</taxon>
        <taxon>Pseudomonadati</taxon>
        <taxon>Bacteroidota</taxon>
        <taxon>Cytophagia</taxon>
        <taxon>Cytophagales</taxon>
        <taxon>Spirosomataceae</taxon>
        <taxon>Dyadobacter</taxon>
    </lineage>
</organism>
<accession>A0A4R5DAZ5</accession>
<comment type="similarity">
    <text evidence="1">Belongs to the short-chain fatty acyl-CoA assimilation regulator (ScfR) family.</text>
</comment>
<gene>
    <name evidence="3" type="ORF">E0F88_31995</name>
</gene>
<dbReference type="Proteomes" id="UP000294850">
    <property type="component" value="Unassembled WGS sequence"/>
</dbReference>
<evidence type="ECO:0000256" key="1">
    <source>
        <dbReference type="ARBA" id="ARBA00007227"/>
    </source>
</evidence>
<name>A0A4R5DAZ5_9BACT</name>
<proteinExistence type="inferred from homology"/>